<evidence type="ECO:0000259" key="14">
    <source>
        <dbReference type="SMART" id="SM00532"/>
    </source>
</evidence>
<reference evidence="15" key="1">
    <citation type="submission" date="2023-07" db="EMBL/GenBank/DDBJ databases">
        <title>Genomic Encyclopedia of Type Strains, Phase IV (KMG-IV): sequencing the most valuable type-strain genomes for metagenomic binning, comparative biology and taxonomic classification.</title>
        <authorList>
            <person name="Goeker M."/>
        </authorList>
    </citation>
    <scope>NUCLEOTIDE SEQUENCE [LARGE SCALE GENOMIC DNA]</scope>
    <source>
        <strain evidence="15">DSM 21204</strain>
    </source>
</reference>
<keyword evidence="16" id="KW-1185">Reference proteome</keyword>
<comment type="cofactor">
    <cofactor evidence="11">
        <name>Mg(2+)</name>
        <dbReference type="ChEBI" id="CHEBI:18420"/>
    </cofactor>
    <cofactor evidence="11">
        <name>Mn(2+)</name>
        <dbReference type="ChEBI" id="CHEBI:29035"/>
    </cofactor>
</comment>
<dbReference type="EC" id="6.5.1.2" evidence="11"/>
<gene>
    <name evidence="11" type="primary">ligA</name>
    <name evidence="15" type="ORF">J2Z62_000144</name>
</gene>
<feature type="coiled-coil region" evidence="12">
    <location>
        <begin position="182"/>
        <end position="209"/>
    </location>
</feature>
<feature type="domain" description="NAD-dependent DNA ligase N-terminal" evidence="14">
    <location>
        <begin position="4"/>
        <end position="467"/>
    </location>
</feature>
<dbReference type="InterPro" id="IPR013839">
    <property type="entry name" value="DNAligase_adenylation"/>
</dbReference>
<keyword evidence="7 11" id="KW-0460">Magnesium</keyword>
<dbReference type="Pfam" id="PF12826">
    <property type="entry name" value="HHH_2"/>
    <property type="match status" value="1"/>
</dbReference>
<dbReference type="SMART" id="SM00278">
    <property type="entry name" value="HhH1"/>
    <property type="match status" value="2"/>
</dbReference>
<evidence type="ECO:0000256" key="10">
    <source>
        <dbReference type="ARBA" id="ARBA00034005"/>
    </source>
</evidence>
<comment type="catalytic activity">
    <reaction evidence="10 11">
        <text>NAD(+) + (deoxyribonucleotide)n-3'-hydroxyl + 5'-phospho-(deoxyribonucleotide)m = (deoxyribonucleotide)n+m + AMP + beta-nicotinamide D-nucleotide.</text>
        <dbReference type="EC" id="6.5.1.2"/>
    </reaction>
</comment>
<accession>A0ABU0LYB9</accession>
<comment type="function">
    <text evidence="1 11">DNA ligase that catalyzes the formation of phosphodiester linkages between 5'-phosphoryl and 3'-hydroxyl groups in double-stranded DNA using NAD as a coenzyme and as the energy source for the reaction. It is essential for DNA replication and repair of damaged DNA.</text>
</comment>
<dbReference type="SUPFAM" id="SSF47781">
    <property type="entry name" value="RuvA domain 2-like"/>
    <property type="match status" value="1"/>
</dbReference>
<feature type="binding site" evidence="11">
    <location>
        <position position="431"/>
    </location>
    <ligand>
        <name>Zn(2+)</name>
        <dbReference type="ChEBI" id="CHEBI:29105"/>
    </ligand>
</feature>
<dbReference type="SUPFAM" id="SSF56091">
    <property type="entry name" value="DNA ligase/mRNA capping enzyme, catalytic domain"/>
    <property type="match status" value="1"/>
</dbReference>
<evidence type="ECO:0000256" key="7">
    <source>
        <dbReference type="ARBA" id="ARBA00022842"/>
    </source>
</evidence>
<proteinExistence type="inferred from homology"/>
<dbReference type="Gene3D" id="2.40.50.140">
    <property type="entry name" value="Nucleic acid-binding proteins"/>
    <property type="match status" value="1"/>
</dbReference>
<keyword evidence="4 11" id="KW-0479">Metal-binding</keyword>
<feature type="binding site" evidence="11">
    <location>
        <position position="310"/>
    </location>
    <ligand>
        <name>NAD(+)</name>
        <dbReference type="ChEBI" id="CHEBI:57540"/>
    </ligand>
</feature>
<dbReference type="Pfam" id="PF00533">
    <property type="entry name" value="BRCT"/>
    <property type="match status" value="1"/>
</dbReference>
<keyword evidence="9 11" id="KW-0234">DNA repair</keyword>
<dbReference type="NCBIfam" id="TIGR00575">
    <property type="entry name" value="dnlj"/>
    <property type="match status" value="1"/>
</dbReference>
<keyword evidence="3 11" id="KW-0235">DNA replication</keyword>
<feature type="binding site" evidence="11">
    <location>
        <position position="169"/>
    </location>
    <ligand>
        <name>NAD(+)</name>
        <dbReference type="ChEBI" id="CHEBI:57540"/>
    </ligand>
</feature>
<comment type="caution">
    <text evidence="15">The sequence shown here is derived from an EMBL/GenBank/DDBJ whole genome shotgun (WGS) entry which is preliminary data.</text>
</comment>
<dbReference type="NCBIfam" id="NF005932">
    <property type="entry name" value="PRK07956.1"/>
    <property type="match status" value="1"/>
</dbReference>
<keyword evidence="6 11" id="KW-0862">Zinc</keyword>
<dbReference type="HAMAP" id="MF_01588">
    <property type="entry name" value="DNA_ligase_A"/>
    <property type="match status" value="1"/>
</dbReference>
<feature type="active site" description="N6-AMP-lysine intermediate" evidence="11">
    <location>
        <position position="113"/>
    </location>
</feature>
<keyword evidence="12" id="KW-0175">Coiled coil</keyword>
<organism evidence="15 16">
    <name type="scientific">Mycoplasmoides fastidiosum</name>
    <dbReference type="NCBI Taxonomy" id="92758"/>
    <lineage>
        <taxon>Bacteria</taxon>
        <taxon>Bacillati</taxon>
        <taxon>Mycoplasmatota</taxon>
        <taxon>Mycoplasmoidales</taxon>
        <taxon>Mycoplasmoidaceae</taxon>
        <taxon>Mycoplasmoides</taxon>
    </lineage>
</organism>
<comment type="similarity">
    <text evidence="11">Belongs to the NAD-dependent DNA ligase family. LigA subfamily.</text>
</comment>
<dbReference type="InterPro" id="IPR013840">
    <property type="entry name" value="DNAligase_N"/>
</dbReference>
<feature type="binding site" evidence="11">
    <location>
        <position position="334"/>
    </location>
    <ligand>
        <name>NAD(+)</name>
        <dbReference type="ChEBI" id="CHEBI:57540"/>
    </ligand>
</feature>
<dbReference type="Pfam" id="PF03120">
    <property type="entry name" value="OB_DNA_ligase"/>
    <property type="match status" value="1"/>
</dbReference>
<evidence type="ECO:0000256" key="2">
    <source>
        <dbReference type="ARBA" id="ARBA00022598"/>
    </source>
</evidence>
<feature type="binding site" evidence="11">
    <location>
        <begin position="32"/>
        <end position="36"/>
    </location>
    <ligand>
        <name>NAD(+)</name>
        <dbReference type="ChEBI" id="CHEBI:57540"/>
    </ligand>
</feature>
<dbReference type="InterPro" id="IPR010994">
    <property type="entry name" value="RuvA_2-like"/>
</dbReference>
<dbReference type="PIRSF" id="PIRSF001604">
    <property type="entry name" value="LigA"/>
    <property type="match status" value="1"/>
</dbReference>
<dbReference type="RefSeq" id="WP_256547595.1">
    <property type="nucleotide sequence ID" value="NZ_CP101809.1"/>
</dbReference>
<feature type="domain" description="Helix-hairpin-helix DNA-binding motif class 1" evidence="13">
    <location>
        <begin position="566"/>
        <end position="585"/>
    </location>
</feature>
<feature type="binding site" evidence="11">
    <location>
        <position position="446"/>
    </location>
    <ligand>
        <name>Zn(2+)</name>
        <dbReference type="ChEBI" id="CHEBI:29105"/>
    </ligand>
</feature>
<evidence type="ECO:0000256" key="8">
    <source>
        <dbReference type="ARBA" id="ARBA00023027"/>
    </source>
</evidence>
<dbReference type="InterPro" id="IPR036420">
    <property type="entry name" value="BRCT_dom_sf"/>
</dbReference>
<evidence type="ECO:0000256" key="6">
    <source>
        <dbReference type="ARBA" id="ARBA00022833"/>
    </source>
</evidence>
<feature type="domain" description="Helix-hairpin-helix DNA-binding motif class 1" evidence="13">
    <location>
        <begin position="534"/>
        <end position="553"/>
    </location>
</feature>
<dbReference type="InterPro" id="IPR012340">
    <property type="entry name" value="NA-bd_OB-fold"/>
</dbReference>
<dbReference type="Proteomes" id="UP001240643">
    <property type="component" value="Unassembled WGS sequence"/>
</dbReference>
<feature type="binding site" evidence="11">
    <location>
        <begin position="81"/>
        <end position="82"/>
    </location>
    <ligand>
        <name>NAD(+)</name>
        <dbReference type="ChEBI" id="CHEBI:57540"/>
    </ligand>
</feature>
<name>A0ABU0LYB9_9BACT</name>
<protein>
    <recommendedName>
        <fullName evidence="11">DNA ligase</fullName>
        <ecNumber evidence="11">6.5.1.2</ecNumber>
    </recommendedName>
    <alternativeName>
        <fullName evidence="11">Polydeoxyribonucleotide synthase [NAD(+)]</fullName>
    </alternativeName>
</protein>
<keyword evidence="8 11" id="KW-0520">NAD</keyword>
<keyword evidence="2 11" id="KW-0436">Ligase</keyword>
<evidence type="ECO:0000313" key="15">
    <source>
        <dbReference type="EMBL" id="MDQ0513706.1"/>
    </source>
</evidence>
<dbReference type="CDD" id="cd00114">
    <property type="entry name" value="LIGANc"/>
    <property type="match status" value="1"/>
</dbReference>
<dbReference type="Gene3D" id="1.10.287.610">
    <property type="entry name" value="Helix hairpin bin"/>
    <property type="match status" value="1"/>
</dbReference>
<dbReference type="InterPro" id="IPR041663">
    <property type="entry name" value="DisA/LigA_HHH"/>
</dbReference>
<evidence type="ECO:0000256" key="3">
    <source>
        <dbReference type="ARBA" id="ARBA00022705"/>
    </source>
</evidence>
<dbReference type="Gene3D" id="3.30.470.30">
    <property type="entry name" value="DNA ligase/mRNA capping enzyme"/>
    <property type="match status" value="1"/>
</dbReference>
<dbReference type="SUPFAM" id="SSF52113">
    <property type="entry name" value="BRCT domain"/>
    <property type="match status" value="1"/>
</dbReference>
<evidence type="ECO:0000256" key="11">
    <source>
        <dbReference type="HAMAP-Rule" id="MF_01588"/>
    </source>
</evidence>
<dbReference type="CDD" id="cd17748">
    <property type="entry name" value="BRCT_DNA_ligase_like"/>
    <property type="match status" value="1"/>
</dbReference>
<evidence type="ECO:0000256" key="4">
    <source>
        <dbReference type="ARBA" id="ARBA00022723"/>
    </source>
</evidence>
<sequence>MNQKLLKKIEKLKAQINEWNDAYYKGQILVDDEVYDAALRELNLLEKNHGEFLSADSPTQVVGTTAKNVFVKKAHQIPMLSLDNAFDWNELMTFFNNCYKVSAELEGFVLEPKIDGSSISLIYQNNQLVDAVTRGDGVIGESILANVKTIKSIPHHTPNGPGDFEVRGEIFISKSEYEIYKNLTLEKLIKEQQEKIAKQSSNKDFVNKDIKLPTVGNSRNVVAGTLRLLDPNIVAQRPLQAIFYQIIHPQQYNIVTQTQVHAKLMAWGFKTPDQNYTYHSSDLTALEKFITNFGTLKDRLEIPCDGLVVKVNNLNTYEQIGYTSKFPKWAIAFKFPTTIKKTELLNIYPTTGRTGKITYVGDLAPVNINDTIVRSVTLHNAEYIREKDLRIGDLVSVYKSGEIIPKVIGVDFDARKPNAVRWVPDDYCSSCGSELFRSEELVDEFCPNPQCQAKLIGQLTHFCSRNAMNIVGLSEKILMKFIELEIIKDITDIFTIKNHRQLIFDANIQIKDKLFDKLVEAIELAKQNDFAKVIFALGIQHVGQRSAKLIAEKYLTIENLQQATVAELTTIDDIGEKIAEAIVIWFADSKNQIIIEKLIAAGVNFQTKAQPQNGEIETSILTNQNIVITGTFWITRQELAQILIAKFNCQVQDNLNQKTNFLLVGDNPGSKVQKANNKNIPILNELEVKAIINNEQN</sequence>
<feature type="binding site" evidence="11">
    <location>
        <position position="428"/>
    </location>
    <ligand>
        <name>Zn(2+)</name>
        <dbReference type="ChEBI" id="CHEBI:29105"/>
    </ligand>
</feature>
<evidence type="ECO:0000256" key="5">
    <source>
        <dbReference type="ARBA" id="ARBA00022763"/>
    </source>
</evidence>
<dbReference type="SUPFAM" id="SSF50249">
    <property type="entry name" value="Nucleic acid-binding proteins"/>
    <property type="match status" value="1"/>
</dbReference>
<dbReference type="GO" id="GO:0003911">
    <property type="term" value="F:DNA ligase (NAD+) activity"/>
    <property type="evidence" value="ECO:0007669"/>
    <property type="project" value="UniProtKB-EC"/>
</dbReference>
<evidence type="ECO:0000256" key="1">
    <source>
        <dbReference type="ARBA" id="ARBA00004067"/>
    </source>
</evidence>
<dbReference type="Gene3D" id="1.10.150.20">
    <property type="entry name" value="5' to 3' exonuclease, C-terminal subdomain"/>
    <property type="match status" value="2"/>
</dbReference>
<evidence type="ECO:0000256" key="12">
    <source>
        <dbReference type="SAM" id="Coils"/>
    </source>
</evidence>
<evidence type="ECO:0000256" key="9">
    <source>
        <dbReference type="ARBA" id="ARBA00023204"/>
    </source>
</evidence>
<keyword evidence="5 11" id="KW-0227">DNA damage</keyword>
<dbReference type="Pfam" id="PF01653">
    <property type="entry name" value="DNA_ligase_aden"/>
    <property type="match status" value="1"/>
</dbReference>
<dbReference type="InterPro" id="IPR003583">
    <property type="entry name" value="Hlx-hairpin-Hlx_DNA-bd_motif"/>
</dbReference>
<keyword evidence="11" id="KW-0464">Manganese</keyword>
<dbReference type="InterPro" id="IPR001679">
    <property type="entry name" value="DNA_ligase"/>
</dbReference>
<dbReference type="InterPro" id="IPR001357">
    <property type="entry name" value="BRCT_dom"/>
</dbReference>
<dbReference type="SMART" id="SM00532">
    <property type="entry name" value="LIGANc"/>
    <property type="match status" value="1"/>
</dbReference>
<dbReference type="InterPro" id="IPR004150">
    <property type="entry name" value="NAD_DNA_ligase_OB"/>
</dbReference>
<feature type="binding site" evidence="11">
    <location>
        <position position="134"/>
    </location>
    <ligand>
        <name>NAD(+)</name>
        <dbReference type="ChEBI" id="CHEBI:57540"/>
    </ligand>
</feature>
<dbReference type="EMBL" id="JAUSWO010000001">
    <property type="protein sequence ID" value="MDQ0513706.1"/>
    <property type="molecule type" value="Genomic_DNA"/>
</dbReference>
<dbReference type="Gene3D" id="3.40.50.10190">
    <property type="entry name" value="BRCT domain"/>
    <property type="match status" value="1"/>
</dbReference>
<evidence type="ECO:0000313" key="16">
    <source>
        <dbReference type="Proteomes" id="UP001240643"/>
    </source>
</evidence>
<feature type="binding site" evidence="11">
    <location>
        <position position="451"/>
    </location>
    <ligand>
        <name>Zn(2+)</name>
        <dbReference type="ChEBI" id="CHEBI:29105"/>
    </ligand>
</feature>
<feature type="binding site" evidence="11">
    <location>
        <position position="111"/>
    </location>
    <ligand>
        <name>NAD(+)</name>
        <dbReference type="ChEBI" id="CHEBI:57540"/>
    </ligand>
</feature>
<evidence type="ECO:0000259" key="13">
    <source>
        <dbReference type="SMART" id="SM00278"/>
    </source>
</evidence>